<keyword evidence="3" id="KW-0812">Transmembrane</keyword>
<name>A0A371IJK6_9FIRM</name>
<sequence>MNSYRNELSNNKAPKKANKPKSFDNEPLDLIFKAIFVVMVIYFVFTFYKQDNEMKQLKSELAEVTDTYENKEKELAAIKKDIKDVNTDKYMEKRARQDLKMVKSNETVYVDKNREKNLSN</sequence>
<reference evidence="4 6" key="1">
    <citation type="journal article" date="2016" name="Genome Announc.">
        <title>Draft Genome Sequence of Criibacterium bergeronii gen. nov., sp. nov., Strain CCRI-22567T, Isolated from a Vaginal Sample from a Woman with Bacterial Vaginosis.</title>
        <authorList>
            <person name="Maheux A.F."/>
            <person name="Berube E."/>
            <person name="Boudreau D.K."/>
            <person name="Raymond F."/>
            <person name="Corbeil J."/>
            <person name="Roy P.H."/>
            <person name="Boissinot M."/>
            <person name="Omar R.F."/>
        </authorList>
    </citation>
    <scope>NUCLEOTIDE SEQUENCE [LARGE SCALE GENOMIC DNA]</scope>
    <source>
        <strain evidence="4 6">CCRI-22567</strain>
    </source>
</reference>
<dbReference type="STRING" id="1871336.BBG48_09460"/>
<dbReference type="EMBL" id="MBEW02000024">
    <property type="protein sequence ID" value="RDY20656.1"/>
    <property type="molecule type" value="Genomic_DNA"/>
</dbReference>
<evidence type="ECO:0000256" key="3">
    <source>
        <dbReference type="SAM" id="Phobius"/>
    </source>
</evidence>
<proteinExistence type="predicted"/>
<accession>A0A371IJK6</accession>
<evidence type="ECO:0000313" key="4">
    <source>
        <dbReference type="EMBL" id="RDY20656.1"/>
    </source>
</evidence>
<reference evidence="5 7" key="3">
    <citation type="submission" date="2019-07" db="EMBL/GenBank/DDBJ databases">
        <title>Criibacterium bergeronii gen. nov., sp. nov. isolated from human clinical samples.</title>
        <authorList>
            <person name="Maheux A.F."/>
            <person name="Boudreau D.K."/>
            <person name="Berube E."/>
            <person name="Brodeur S."/>
            <person name="Bernard K.A."/>
            <person name="Abed J.Y."/>
            <person name="Ducrey E."/>
            <person name="Guay E.F."/>
            <person name="Raymond F."/>
            <person name="Corbeil J."/>
            <person name="Domingo M.-C."/>
            <person name="Roy P.H."/>
            <person name="Boissinot M."/>
            <person name="Tocheva E.I."/>
            <person name="Omar R.F."/>
        </authorList>
    </citation>
    <scope>NUCLEOTIDE SEQUENCE [LARGE SCALE GENOMIC DNA]</scope>
    <source>
        <strain evidence="5 7">CCRI-24246</strain>
    </source>
</reference>
<feature type="region of interest" description="Disordered" evidence="2">
    <location>
        <begin position="1"/>
        <end position="24"/>
    </location>
</feature>
<evidence type="ECO:0000313" key="6">
    <source>
        <dbReference type="Proteomes" id="UP000093352"/>
    </source>
</evidence>
<dbReference type="Proteomes" id="UP000319424">
    <property type="component" value="Unassembled WGS sequence"/>
</dbReference>
<evidence type="ECO:0000256" key="1">
    <source>
        <dbReference type="SAM" id="Coils"/>
    </source>
</evidence>
<protein>
    <submittedName>
        <fullName evidence="4">Septum formation initiator family protein</fullName>
    </submittedName>
</protein>
<dbReference type="Pfam" id="PF04977">
    <property type="entry name" value="DivIC"/>
    <property type="match status" value="1"/>
</dbReference>
<evidence type="ECO:0000256" key="2">
    <source>
        <dbReference type="SAM" id="MobiDB-lite"/>
    </source>
</evidence>
<evidence type="ECO:0000313" key="5">
    <source>
        <dbReference type="EMBL" id="TRW27053.1"/>
    </source>
</evidence>
<keyword evidence="3" id="KW-0472">Membrane</keyword>
<dbReference type="Proteomes" id="UP000093352">
    <property type="component" value="Unassembled WGS sequence"/>
</dbReference>
<feature type="transmembrane region" description="Helical" evidence="3">
    <location>
        <begin position="30"/>
        <end position="48"/>
    </location>
</feature>
<keyword evidence="3" id="KW-1133">Transmembrane helix</keyword>
<feature type="coiled-coil region" evidence="1">
    <location>
        <begin position="54"/>
        <end position="88"/>
    </location>
</feature>
<comment type="caution">
    <text evidence="4">The sequence shown here is derived from an EMBL/GenBank/DDBJ whole genome shotgun (WGS) entry which is preliminary data.</text>
</comment>
<keyword evidence="6" id="KW-1185">Reference proteome</keyword>
<keyword evidence="1" id="KW-0175">Coiled coil</keyword>
<dbReference type="EMBL" id="VJXW01000005">
    <property type="protein sequence ID" value="TRW27053.1"/>
    <property type="molecule type" value="Genomic_DNA"/>
</dbReference>
<dbReference type="AlphaFoldDB" id="A0A371IJK6"/>
<dbReference type="RefSeq" id="WP_068913086.1">
    <property type="nucleotide sequence ID" value="NZ_MBEW02000024.1"/>
</dbReference>
<dbReference type="OrthoDB" id="1755653at2"/>
<organism evidence="4 6">
    <name type="scientific">Criibacterium bergeronii</name>
    <dbReference type="NCBI Taxonomy" id="1871336"/>
    <lineage>
        <taxon>Bacteria</taxon>
        <taxon>Bacillati</taxon>
        <taxon>Bacillota</taxon>
        <taxon>Clostridia</taxon>
        <taxon>Peptostreptococcales</taxon>
        <taxon>Filifactoraceae</taxon>
        <taxon>Criibacterium</taxon>
    </lineage>
</organism>
<dbReference type="InterPro" id="IPR007060">
    <property type="entry name" value="FtsL/DivIC"/>
</dbReference>
<gene>
    <name evidence="4" type="ORF">BBG48_008885</name>
    <name evidence="5" type="ORF">FL857_04915</name>
</gene>
<evidence type="ECO:0000313" key="7">
    <source>
        <dbReference type="Proteomes" id="UP000319424"/>
    </source>
</evidence>
<reference evidence="4" key="2">
    <citation type="submission" date="2018-07" db="EMBL/GenBank/DDBJ databases">
        <authorList>
            <person name="Quirk P.G."/>
            <person name="Krulwich T.A."/>
        </authorList>
    </citation>
    <scope>NUCLEOTIDE SEQUENCE</scope>
    <source>
        <strain evidence="4">CCRI-22567</strain>
    </source>
</reference>